<evidence type="ECO:0000259" key="1">
    <source>
        <dbReference type="Pfam" id="PF13701"/>
    </source>
</evidence>
<gene>
    <name evidence="2" type="ORF">SRAA_0142</name>
    <name evidence="3" type="ORF">SRAA_0213</name>
    <name evidence="4" type="ORF">SRAA_0819</name>
    <name evidence="5" type="ORF">SRAA_1467</name>
</gene>
<dbReference type="Pfam" id="PF13701">
    <property type="entry name" value="DDE_Tnp_1_4"/>
    <property type="match status" value="1"/>
</dbReference>
<dbReference type="EMBL" id="AP014568">
    <property type="protein sequence ID" value="BAO79996.1"/>
    <property type="molecule type" value="Genomic_DNA"/>
</dbReference>
<proteinExistence type="predicted"/>
<dbReference type="InterPro" id="IPR012337">
    <property type="entry name" value="RNaseH-like_sf"/>
</dbReference>
<evidence type="ECO:0000313" key="6">
    <source>
        <dbReference type="Proteomes" id="UP000067461"/>
    </source>
</evidence>
<name>A0A060NF80_9BURK</name>
<dbReference type="NCBIfam" id="NF033539">
    <property type="entry name" value="transpos_IS1380"/>
    <property type="match status" value="1"/>
</dbReference>
<dbReference type="AlphaFoldDB" id="A0A060NF80"/>
<protein>
    <recommendedName>
        <fullName evidence="1">Transposase DDE domain-containing protein</fullName>
    </recommendedName>
</protein>
<dbReference type="Proteomes" id="UP000067461">
    <property type="component" value="Chromosome"/>
</dbReference>
<evidence type="ECO:0000313" key="4">
    <source>
        <dbReference type="EMBL" id="BAO80673.1"/>
    </source>
</evidence>
<organism evidence="2 6">
    <name type="scientific">Serpentinimonas raichei</name>
    <dbReference type="NCBI Taxonomy" id="1458425"/>
    <lineage>
        <taxon>Bacteria</taxon>
        <taxon>Pseudomonadati</taxon>
        <taxon>Pseudomonadota</taxon>
        <taxon>Betaproteobacteria</taxon>
        <taxon>Burkholderiales</taxon>
        <taxon>Comamonadaceae</taxon>
        <taxon>Serpentinimonas</taxon>
    </lineage>
</organism>
<dbReference type="KEGG" id="cbaa:SRAA_0142"/>
<dbReference type="SUPFAM" id="SSF53098">
    <property type="entry name" value="Ribonuclease H-like"/>
    <property type="match status" value="1"/>
</dbReference>
<feature type="domain" description="Transposase DDE" evidence="1">
    <location>
        <begin position="13"/>
        <end position="438"/>
    </location>
</feature>
<dbReference type="OrthoDB" id="9815173at2"/>
<dbReference type="HOGENOM" id="CLU_049587_0_0_4"/>
<accession>A0A060NF80</accession>
<dbReference type="KEGG" id="cbaa:SRAA_1467"/>
<reference evidence="2 6" key="1">
    <citation type="journal article" date="2014" name="Nat. Commun.">
        <title>Physiological and genomic features of highly alkaliphilic hydrogen-utilizing Betaproteobacteria from a continental serpentinizing site.</title>
        <authorList>
            <person name="Suzuki S."/>
            <person name="Kuenen J.G."/>
            <person name="Schipper K."/>
            <person name="van der Velde S."/>
            <person name="Ishii S."/>
            <person name="Wu A."/>
            <person name="Sorokin D.Y."/>
            <person name="Tenney A."/>
            <person name="Meng X.Y."/>
            <person name="Morrill P.L."/>
            <person name="Kamagata Y."/>
            <person name="Muyzer G."/>
            <person name="Nealson K.H."/>
        </authorList>
    </citation>
    <scope>NUCLEOTIDE SEQUENCE [LARGE SCALE GENOMIC DNA]</scope>
    <source>
        <strain evidence="2 6">A1</strain>
    </source>
</reference>
<dbReference type="EMBL" id="AP014568">
    <property type="protein sequence ID" value="BAO81321.1"/>
    <property type="molecule type" value="Genomic_DNA"/>
</dbReference>
<dbReference type="EMBL" id="AP014568">
    <property type="protein sequence ID" value="BAO80673.1"/>
    <property type="molecule type" value="Genomic_DNA"/>
</dbReference>
<dbReference type="InterPro" id="IPR047960">
    <property type="entry name" value="Transpos_IS1380"/>
</dbReference>
<dbReference type="InterPro" id="IPR025668">
    <property type="entry name" value="Tnp_DDE_dom"/>
</dbReference>
<keyword evidence="6" id="KW-1185">Reference proteome</keyword>
<evidence type="ECO:0000313" key="3">
    <source>
        <dbReference type="EMBL" id="BAO80067.1"/>
    </source>
</evidence>
<evidence type="ECO:0000313" key="5">
    <source>
        <dbReference type="EMBL" id="BAO81321.1"/>
    </source>
</evidence>
<dbReference type="KEGG" id="cbaa:SRAA_0819"/>
<dbReference type="KEGG" id="cbaa:SRAA_0213"/>
<evidence type="ECO:0000313" key="2">
    <source>
        <dbReference type="EMBL" id="BAO79996.1"/>
    </source>
</evidence>
<dbReference type="RefSeq" id="WP_045530335.1">
    <property type="nucleotide sequence ID" value="NZ_AP014568.1"/>
</dbReference>
<dbReference type="EMBL" id="AP014568">
    <property type="protein sequence ID" value="BAO80067.1"/>
    <property type="molecule type" value="Genomic_DNA"/>
</dbReference>
<dbReference type="STRING" id="1458425.SRAA_0142"/>
<sequence length="455" mass="50790">MPDFVIKQLPYDLSQHAGLALIGKYLKRINLNALVDPAYPVRSGIANSDILKSYLGLLCLGKNDFDAIEGQRQDTFFTRALGLRSVPSSPTLRQRLDTHAPAWFDLIDDINTAVLSLKLEGQPIDFGALPCAYVPLDIDTFAMDQSGTAKEHVGRTYAGVDGYCPLVAYLGTQGFCLEFALRPGTQHSASETEYNIERLLPLAAKVTAAAQPPLLLRADSGFDSAKLMCAIARQAKALQREVAWLIKWNPRSTPVETIAQARVADANTAWTVLRPGKRQCLWEQSVAIRDGNESLKARRVYRLTERTVDKRGQQMLLPEYVLEGWSTTLPESFTPEQVIALYAEHGTHEQFHSEFKTDMDLTRLPSGKFDTNYVVCALAAVAMNLLRLVGQHTLHGPDAPVRHSAQRRRIRTVIQELMFKAARMVDHARQWVLGLGANDRAFAVFERHWRALDAL</sequence>